<dbReference type="VEuPathDB" id="PlasmoDB:POWCR01_130039900"/>
<evidence type="ECO:0000256" key="1">
    <source>
        <dbReference type="SAM" id="MobiDB-lite"/>
    </source>
</evidence>
<sequence>MEEHNNGNKKYSLLYKERNNEKKKTFFSEDTKAFCQKLNDSNCSYSFKFKPPSKNLLQNELNRNRTELKVKNDGVGHQNFLTSTENNIYIDKKVSDNNVNNFKQNNVIYNQKDGKEKTTNSSSNGFLSLEECYPENLYPNSLHPCRNYTHLNGKREHVSSNEKKEIEKLNEHEMSNILTCRDLPSGNTYENKKRSLYSPTKTKWESNDCYTNGNIENIHPMERNEYSYADHFLENFGDKLAQEFDPDIHGKIDEELAQTLAEELDEELAEKLADELAEQLAQDFAEENCVSEKELAGLLEITKGSHKNSRFSFNTGSTSKYGRKDSDKKTFEYRNAFKNRENPIRMPKWGIFPSKNGEVNFSNFNDLGTSSDLKCSDNFKSDSRVWDLDEEVDANRGIKLDEHYGMGEVDSCSRRNCMEEMGLFDGQNDMEEENLLDGQNDMKEENPFGEQNNWGVRNSVKKVRSFNDIPSILNICSPSDIKRGDIRNNFDGSNEVENIIIINDNSDQYIEEPHIIIKKEVTSLGNFLKRNVNVEKEKDTSYTTSQKCSSYKRGEEVEAKKGTILKIGDNEKLYLKRVEIKTQGEVNKKPEERRICFSTNNNLSVDLKKLNCAYPEEDTLKEMRKDKREQLNEEYTERDTNMIEQTEIQNMYYAQNIAHFENKIIPSCINVESAYHSAHLVEANTKDHNYKEHISPGISENMRESSSGKIFNSFPISMDGKSQAHVNWKDGNLESKNSPPGHFIIRKIIMADDFPQEQEKQCDKDNGISYATVVNGDTRGIPHMKENPNKADNSEEKRKSNDIIMSMSAHLPCFGSPNSTSNICKEKKKKNTVTLKFAQEGKLKNYFLNKVKLEDSKNSKRNMKLHNMGTPEKQSQNTGMPCYERRKDFPERINIKLTGNHLGDGKTNTSIISDALKLIDKNTTDENYYEEKKEIEKLNEHEMSNILTCRDLPSGNTYENKKRSLYSPTKTKWESNDCYTNGNIENIHPMERNEYSYADHFLENFGDKLAQEFDPDIHGKIDEELAQTLAEELDEELAEKLADELAEQLAQDFAEENCVSEKELAGLLEITKGSHKNSRFSFNTGSTSKYGRKDSDKKTFEYRNAFKNRENPIRMPKWGIFPSKNGEVNFSNFNDLGTSSDLKCSDNFKSDSRVWDLDEEVDANRGIKLDEHYGMGEVDSCSRRNCMEEMGLFDGQNDMEEENLLDGQNDMKEENPFGEQNNWGVRNSVKKVRSFNDIPSILNICSPSDIKRGDIRNNFDGSNEVENIIIINDNSDQYIEEPHIIIKKEVTSLGNFLKRNVNVEKEKDTSYTTSQKCSSYKRGEEVEAKKGTILKIGDNEKLYLKRVEIKTQGEVNKKPEERRICFSTNNNLSVDLKKLNCAYPEEDTLKEMRKDKREQLNEEYTERDTNMIEQTEIQNMYYAQNIAHFENKIIPSCINVESAYHSAHLVEANTKDHNYKEHISPGISENMRESSSGKIFNSFPISMDGKSQAHVNWKDGNLESKNSPPGHFIIRKIIMADDFPQEQEKQCDKDNGISYATVVNGDTRGIPHMKENPNKADNSEEKRKSNDIIMSMSAHLPCFGSPNSTSNICKEKKKKNTVTLKFAQEGKLKNYFLNKVKLEDSKNSKRNMKLHNMGTPEKQSQNTGMPCYERRKDFPERINIKLTGNHLGDGKTNTSIISDALKLIDKNTTDENYYEELKKIQHSKRQGNGENSFVSSIGGINEKYTKKNINMYRKCNKVGIKKSENARLVKIKSPFISKQNNIPIYIEPIKNETMNSAKRLKMGRQNKCYLQVQNSHLNRLDRYISERKSKANEGSFLPNKAKDEEMTSPVRFEAGLEAVTRLKSMARLSPPPGFEAKQVTGGEHHMIRFGSRGYDTVEEVEEKEGKNKFFNIPSCHSSSSYDLPESSTNHVHGPPKHGILGLDGKQDLHKKKGILSQKGILPQKDVIPQKGIHHQKGVIPQKGIHHQDIVSREKGEIRHALVPYSKNCQLNELNMKKEVNEKKNSLSKKKNLLLYETLSGSKYEMNREEKKKKNSMINVKADIGKKKRKEKYPLDITASFKCKNIYLKINVDINNEDLIKHTQYKFSKRNLEFKLITTKLIDGFIKSTESKIHKSSNIILQNTETDISYNITIHAYSNVMPTIWMCASISFYLTKFSIEKFKLKTPSSLSFSKDNQFQNLLLNKSNVEKNIPKILSKGGPKGIPKGGFKGCTKGILKDIPKILSKGNKFETQKRPSNSPIEKKKRFSSTFQIPLVERNKNGNIKEEGDKKCGHPQTDTYNILDTDISDEDDVVIKKVNICDSLEKIGEVNESHSNVRGSEWESGRERCRDKGMDSDRDGFTRGRMDTSKKLCDAIHGDSGASSSTYEEILLNFHELNKSKIKNEFEVKYEKSENKENCKKVETIFNANTSKRQSPFVKSSSCTKYNNDNKQCNEGNKETNGKNYLSGRNKQKKEEIKQSFNLSDKLKKAYKDNFRFSNFLLVKNNKCQDLNKMTSNHLMGKDISNTGSFTIPNGQAYKEKYMKNMKKEKLKKDKQLEIEKSNYSGNILIRTLYEICDNGNDNDSDIPSGSPLSGKYTTNWGDNIHTLNKEREKLKRRRSTHDDGDDDDDDDNDGDGDDDDDDDDDNDDDDRDNEHNMRRMINTNNTPEGKLKIQQLPINENHHTFGDFFHNNDDVYKDKMKNHSANVCYVNTHEEEKKTKQNYTNDSFGDSFTKIPFVDKYNQGYSLNSGFYLSKDGIVLSKNGRNCTSNFGSMEEDDSSTYEVANEESFLPIGENNKEETTFREEEQIENRSTLIHTFRCHEKMDQGKENKEEDMKISKYIPINNNNMNGKMGITGGDHNEIHEKKYSYNENNKCIEPTYNYIDDINSLNYQYTRKSSDNNIIEEKKENIPKSPSNSSAIWIHKYKESENNDLTHQNSLSRFKISNERNNATSYSVDEKLINLKNKKIPSVTTNGGETKDKKTDTHKSWFNRACERLNLTNKISFLSRTNPTISFLNRTIMGGSEEYNGHNGKHNLHKERDKIYNSEDLLNKRGNFKNVECAHNAGEVTSSYEHSGSNRVVNEKRTESFGYHGQFKNMQSNRLLAPLGSIDPLYNSEKAIESRKEEPVIKLSNYKTNNGTDAQYAYGNALSKQHQLVYTPINMGKQNRKDETIMNCSYKSTKGGNTDNYGKSYDQEMKCSKGNNHIGGRGSNIGTGMFNNHKRLANDMSSNMINGNVVRNHWVGGHPHFNNVHVNNPHNSSGRYEDHGSLANNQNYFNMRTNGRMVNEGISGDGSGNSSSGRGGVMYRLNNGIIASPLVNNQNVHNNVLFRHCAQQGLPNCDMNGRNKFCTLRNNVYMQNGSRENIINMFCHNPNDELNNRNEYLNGNAMKYNQTVRNTNKEGNIENIKLKPNVYNTSTYMDKKGLVKNCVLTKGCLQKNMYPPVQENNHLMEENEKDILHMNGGLTHFQNDKFHFGEHVKKGTSKKNATFMPNVYNKHKFIVNQKGMNGVKPPGMLYGGHLTHADTNARYLKHYCPGDSTNNMGGTAKSTMGKFHNNDMFNNLRETNRNPNYTNYNMVENANTIKLNAEFGAYTPKYVYSYGSGLNGVYQSKVHPTNAILSRDIKVLHGKELPLGGCANERDVAIMKSSLCDGNTITKDILYDTKYSLIDVSKGNNNVRNNEDKKRDDGDENRDNMNIPPDNANNHHANFAKINYTSQNRKCNQNNGTFFLGRDNDDFSFRNMETKIDYEEKKQNSKEKPTNMCKHDNDVDITTECTYTDNVFAHSESTFNKSRKFSPCFGKPNDASNFKNEESEEDNSQHGNTQDRCAKAEPFQLNIQIGDTSWIHTIFTSEDILEDKVKQLISDNGLKKKFLYPLTEKAKYMVQNNILKWNMNITELL</sequence>
<gene>
    <name evidence="2" type="primary">PocGH01_13043200</name>
    <name evidence="2" type="ORF">POCGH01_13043200</name>
</gene>
<feature type="compositionally biased region" description="Acidic residues" evidence="1">
    <location>
        <begin position="2607"/>
        <end position="2635"/>
    </location>
</feature>
<feature type="region of interest" description="Disordered" evidence="1">
    <location>
        <begin position="774"/>
        <end position="798"/>
    </location>
</feature>
<accession>A0A1D3TMT2</accession>
<evidence type="ECO:0000313" key="3">
    <source>
        <dbReference type="Proteomes" id="UP000242942"/>
    </source>
</evidence>
<dbReference type="VEuPathDB" id="PlasmoDB:PocGH01_13043200"/>
<dbReference type="OrthoDB" id="381420at2759"/>
<dbReference type="Proteomes" id="UP000242942">
    <property type="component" value="Chromosome 13"/>
</dbReference>
<feature type="compositionally biased region" description="Basic and acidic residues" evidence="1">
    <location>
        <begin position="1552"/>
        <end position="1567"/>
    </location>
</feature>
<protein>
    <submittedName>
        <fullName evidence="2">Uncharacterized protein</fullName>
    </submittedName>
</protein>
<dbReference type="EMBL" id="LT594594">
    <property type="protein sequence ID" value="SCP06245.1"/>
    <property type="molecule type" value="Genomic_DNA"/>
</dbReference>
<feature type="region of interest" description="Disordered" evidence="1">
    <location>
        <begin position="3792"/>
        <end position="3811"/>
    </location>
</feature>
<feature type="region of interest" description="Disordered" evidence="1">
    <location>
        <begin position="3659"/>
        <end position="3692"/>
    </location>
</feature>
<feature type="compositionally biased region" description="Basic and acidic residues" evidence="1">
    <location>
        <begin position="3666"/>
        <end position="3680"/>
    </location>
</feature>
<keyword evidence="3" id="KW-1185">Reference proteome</keyword>
<feature type="region of interest" description="Disordered" evidence="1">
    <location>
        <begin position="2565"/>
        <end position="2654"/>
    </location>
</feature>
<reference evidence="2 3" key="1">
    <citation type="submission" date="2016-06" db="EMBL/GenBank/DDBJ databases">
        <authorList>
            <consortium name="Pathogen Informatics"/>
        </authorList>
    </citation>
    <scope>NUCLEOTIDE SEQUENCE [LARGE SCALE GENOMIC DNA]</scope>
    <source>
        <strain evidence="2">PocGH01</strain>
    </source>
</reference>
<feature type="region of interest" description="Disordered" evidence="1">
    <location>
        <begin position="1543"/>
        <end position="1567"/>
    </location>
</feature>
<evidence type="ECO:0000313" key="2">
    <source>
        <dbReference type="EMBL" id="SCP06245.1"/>
    </source>
</evidence>
<organism evidence="2 3">
    <name type="scientific">Plasmodium ovale</name>
    <name type="common">malaria parasite P. ovale</name>
    <dbReference type="NCBI Taxonomy" id="36330"/>
    <lineage>
        <taxon>Eukaryota</taxon>
        <taxon>Sar</taxon>
        <taxon>Alveolata</taxon>
        <taxon>Apicomplexa</taxon>
        <taxon>Aconoidasida</taxon>
        <taxon>Haemosporida</taxon>
        <taxon>Plasmodiidae</taxon>
        <taxon>Plasmodium</taxon>
        <taxon>Plasmodium (Plasmodium)</taxon>
    </lineage>
</organism>
<feature type="region of interest" description="Disordered" evidence="1">
    <location>
        <begin position="2431"/>
        <end position="2457"/>
    </location>
</feature>
<proteinExistence type="predicted"/>
<feature type="compositionally biased region" description="Basic and acidic residues" evidence="1">
    <location>
        <begin position="783"/>
        <end position="798"/>
    </location>
</feature>
<feature type="compositionally biased region" description="Polar residues" evidence="1">
    <location>
        <begin position="2565"/>
        <end position="2585"/>
    </location>
</feature>
<name>A0A1D3TMT2_PLAOA</name>